<dbReference type="Gene3D" id="1.25.40.20">
    <property type="entry name" value="Ankyrin repeat-containing domain"/>
    <property type="match status" value="1"/>
</dbReference>
<gene>
    <name evidence="6" type="ORF">Cvel_19002</name>
</gene>
<dbReference type="EMBL" id="CDMZ01000671">
    <property type="protein sequence ID" value="CEM19237.1"/>
    <property type="molecule type" value="Genomic_DNA"/>
</dbReference>
<keyword evidence="5" id="KW-0732">Signal</keyword>
<name>A0A0G4FVQ0_9ALVE</name>
<dbReference type="AlphaFoldDB" id="A0A0G4FVQ0"/>
<sequence length="296" mass="32714">MMYTYLLLLAGQAAAFSGFRNSFLSRQDNRLVPSFRQTQSDVFPFSVLAQQVAEGKTSVRIDTVRYDKAEGEEEVKEANFTSRVVVDEAADEPLSPEEQFVKDATDGDFQAVKAHLDAGRNPNRCRDQDGRSPLHGAAESNHETIVNVLLDNDANPDIQSWSGNTPLHSACVRGHISLVKTLVNGGADVNLPSATGAWTALQKACYAGKQEVVEYLIKKRADPNAMNDDGWTAMAIATIEGYVEIMRAVSAAGGMIQKKDLFTEQKEIIDEMREELRKKELESRDANEQGFELKVQ</sequence>
<keyword evidence="4" id="KW-0175">Coiled coil</keyword>
<feature type="repeat" description="ANK" evidence="3">
    <location>
        <begin position="129"/>
        <end position="161"/>
    </location>
</feature>
<evidence type="ECO:0000256" key="4">
    <source>
        <dbReference type="SAM" id="Coils"/>
    </source>
</evidence>
<dbReference type="PROSITE" id="PS50088">
    <property type="entry name" value="ANK_REPEAT"/>
    <property type="match status" value="3"/>
</dbReference>
<evidence type="ECO:0000313" key="6">
    <source>
        <dbReference type="EMBL" id="CEM19237.1"/>
    </source>
</evidence>
<dbReference type="Pfam" id="PF12796">
    <property type="entry name" value="Ank_2"/>
    <property type="match status" value="2"/>
</dbReference>
<dbReference type="PROSITE" id="PS50297">
    <property type="entry name" value="ANK_REP_REGION"/>
    <property type="match status" value="2"/>
</dbReference>
<dbReference type="SMART" id="SM00248">
    <property type="entry name" value="ANK"/>
    <property type="match status" value="4"/>
</dbReference>
<dbReference type="PhylomeDB" id="A0A0G4FVQ0"/>
<dbReference type="PANTHER" id="PTHR24171">
    <property type="entry name" value="ANKYRIN REPEAT DOMAIN-CONTAINING PROTEIN 39-RELATED"/>
    <property type="match status" value="1"/>
</dbReference>
<dbReference type="InterPro" id="IPR002110">
    <property type="entry name" value="Ankyrin_rpt"/>
</dbReference>
<reference evidence="6" key="1">
    <citation type="submission" date="2014-11" db="EMBL/GenBank/DDBJ databases">
        <authorList>
            <person name="Otto D Thomas"/>
            <person name="Naeem Raeece"/>
        </authorList>
    </citation>
    <scope>NUCLEOTIDE SEQUENCE</scope>
</reference>
<evidence type="ECO:0000256" key="3">
    <source>
        <dbReference type="PROSITE-ProRule" id="PRU00023"/>
    </source>
</evidence>
<keyword evidence="1" id="KW-0677">Repeat</keyword>
<keyword evidence="2 3" id="KW-0040">ANK repeat</keyword>
<accession>A0A0G4FVQ0</accession>
<feature type="repeat" description="ANK" evidence="3">
    <location>
        <begin position="196"/>
        <end position="228"/>
    </location>
</feature>
<feature type="chain" id="PRO_5012475224" evidence="5">
    <location>
        <begin position="16"/>
        <end position="296"/>
    </location>
</feature>
<dbReference type="PRINTS" id="PR01415">
    <property type="entry name" value="ANKYRIN"/>
</dbReference>
<evidence type="ECO:0000256" key="1">
    <source>
        <dbReference type="ARBA" id="ARBA00022737"/>
    </source>
</evidence>
<proteinExistence type="predicted"/>
<evidence type="ECO:0000256" key="5">
    <source>
        <dbReference type="SAM" id="SignalP"/>
    </source>
</evidence>
<protein>
    <submittedName>
        <fullName evidence="6">Uncharacterized protein</fullName>
    </submittedName>
</protein>
<dbReference type="VEuPathDB" id="CryptoDB:Cvel_19002"/>
<dbReference type="InterPro" id="IPR036770">
    <property type="entry name" value="Ankyrin_rpt-contain_sf"/>
</dbReference>
<feature type="repeat" description="ANK" evidence="3">
    <location>
        <begin position="162"/>
        <end position="194"/>
    </location>
</feature>
<feature type="signal peptide" evidence="5">
    <location>
        <begin position="1"/>
        <end position="15"/>
    </location>
</feature>
<evidence type="ECO:0000256" key="2">
    <source>
        <dbReference type="ARBA" id="ARBA00023043"/>
    </source>
</evidence>
<organism evidence="6">
    <name type="scientific">Chromera velia CCMP2878</name>
    <dbReference type="NCBI Taxonomy" id="1169474"/>
    <lineage>
        <taxon>Eukaryota</taxon>
        <taxon>Sar</taxon>
        <taxon>Alveolata</taxon>
        <taxon>Colpodellida</taxon>
        <taxon>Chromeraceae</taxon>
        <taxon>Chromera</taxon>
    </lineage>
</organism>
<dbReference type="SUPFAM" id="SSF48403">
    <property type="entry name" value="Ankyrin repeat"/>
    <property type="match status" value="1"/>
</dbReference>
<dbReference type="PANTHER" id="PTHR24171:SF9">
    <property type="entry name" value="ANKYRIN REPEAT DOMAIN-CONTAINING PROTEIN 39"/>
    <property type="match status" value="1"/>
</dbReference>
<feature type="coiled-coil region" evidence="4">
    <location>
        <begin position="262"/>
        <end position="289"/>
    </location>
</feature>